<dbReference type="PANTHER" id="PTHR37296">
    <property type="entry name" value="CONSERVED VIRULENCE FACTOR B"/>
    <property type="match status" value="1"/>
</dbReference>
<dbReference type="Gene3D" id="2.40.50.140">
    <property type="entry name" value="Nucleic acid-binding proteins"/>
    <property type="match status" value="2"/>
</dbReference>
<organism evidence="3 4">
    <name type="scientific">Sulfurovum riftiae</name>
    <dbReference type="NCBI Taxonomy" id="1630136"/>
    <lineage>
        <taxon>Bacteria</taxon>
        <taxon>Pseudomonadati</taxon>
        <taxon>Campylobacterota</taxon>
        <taxon>Epsilonproteobacteria</taxon>
        <taxon>Campylobacterales</taxon>
        <taxon>Sulfurovaceae</taxon>
        <taxon>Sulfurovum</taxon>
    </lineage>
</organism>
<evidence type="ECO:0000256" key="1">
    <source>
        <dbReference type="PIRNR" id="PIRNR012524"/>
    </source>
</evidence>
<dbReference type="InterPro" id="IPR036388">
    <property type="entry name" value="WH-like_DNA-bd_sf"/>
</dbReference>
<keyword evidence="4" id="KW-1185">Reference proteome</keyword>
<dbReference type="SUPFAM" id="SSF50249">
    <property type="entry name" value="Nucleic acid-binding proteins"/>
    <property type="match status" value="1"/>
</dbReference>
<dbReference type="AlphaFoldDB" id="A0A151CIF7"/>
<reference evidence="3 4" key="1">
    <citation type="submission" date="2015-11" db="EMBL/GenBank/DDBJ databases">
        <title>Draft genome of Sulfurovum riftiae 1812E, a member of the Epsilonproteobacteria isolated from the tube of the deep-sea hydrothermal vent tubewom Riftia pachyptila.</title>
        <authorList>
            <person name="Vetriani C."/>
            <person name="Giovannelli D."/>
        </authorList>
    </citation>
    <scope>NUCLEOTIDE SEQUENCE [LARGE SCALE GENOMIC DNA]</scope>
    <source>
        <strain evidence="3 4">1812E</strain>
    </source>
</reference>
<keyword evidence="3" id="KW-0238">DNA-binding</keyword>
<evidence type="ECO:0000313" key="4">
    <source>
        <dbReference type="Proteomes" id="UP000075359"/>
    </source>
</evidence>
<dbReference type="InterPro" id="IPR012340">
    <property type="entry name" value="NA-bd_OB-fold"/>
</dbReference>
<dbReference type="SMART" id="SM00316">
    <property type="entry name" value="S1"/>
    <property type="match status" value="2"/>
</dbReference>
<dbReference type="Gene3D" id="1.10.10.10">
    <property type="entry name" value="Winged helix-like DNA-binding domain superfamily/Winged helix DNA-binding domain"/>
    <property type="match status" value="1"/>
</dbReference>
<sequence length="293" mass="33587">MQTETTETKTQNEQIKIGEVNTLKIERDTDYGYYLTAKDYNEVLLPNIYIMEDEMPMGSLLDVFIYTDSEDRPVATTKMPYAKLGEYGYFTVVDYKSYGAFVNWGLPKDLFVPLSQQKEYFTIGKKYLLRVCLDEQTGRLYGTQKIGKYFNREMKGLHQNKVLDAIVLAKTPLGYKVIADNQYEGMLFENEIFEPVKVGDRKKVYIKTVRKDGKLDLSLQPIGKQAKIGEAEGTILQLLKEADGQLPFTYKSDAEEIQKVFGLSKKNFKRTLTALLDKNRIVLLDNAIKLPEA</sequence>
<dbReference type="InterPro" id="IPR003029">
    <property type="entry name" value="S1_domain"/>
</dbReference>
<dbReference type="STRING" id="1630136.AS592_09360"/>
<comment type="similarity">
    <text evidence="1">Belongs to the CvfB family.</text>
</comment>
<dbReference type="Pfam" id="PF17783">
    <property type="entry name" value="WHD_CvfB"/>
    <property type="match status" value="1"/>
</dbReference>
<proteinExistence type="inferred from homology"/>
<dbReference type="InterPro" id="IPR014464">
    <property type="entry name" value="CvfB_fam"/>
</dbReference>
<dbReference type="EMBL" id="LNKT01000001">
    <property type="protein sequence ID" value="KYJ87322.1"/>
    <property type="molecule type" value="Genomic_DNA"/>
</dbReference>
<feature type="domain" description="S1 motif" evidence="2">
    <location>
        <begin position="83"/>
        <end position="145"/>
    </location>
</feature>
<gene>
    <name evidence="3" type="ORF">AS592_09360</name>
</gene>
<evidence type="ECO:0000313" key="3">
    <source>
        <dbReference type="EMBL" id="KYJ87322.1"/>
    </source>
</evidence>
<dbReference type="InterPro" id="IPR039566">
    <property type="entry name" value="CvfB_S1_st"/>
</dbReference>
<name>A0A151CIF7_9BACT</name>
<dbReference type="Proteomes" id="UP000075359">
    <property type="component" value="Unassembled WGS sequence"/>
</dbReference>
<feature type="domain" description="S1 motif" evidence="2">
    <location>
        <begin position="158"/>
        <end position="220"/>
    </location>
</feature>
<dbReference type="GO" id="GO:0003677">
    <property type="term" value="F:DNA binding"/>
    <property type="evidence" value="ECO:0007669"/>
    <property type="project" value="UniProtKB-KW"/>
</dbReference>
<dbReference type="Pfam" id="PF13509">
    <property type="entry name" value="S1_2"/>
    <property type="match status" value="1"/>
</dbReference>
<dbReference type="PIRSF" id="PIRSF012524">
    <property type="entry name" value="YitL_S1"/>
    <property type="match status" value="1"/>
</dbReference>
<dbReference type="OrthoDB" id="9801597at2"/>
<dbReference type="PANTHER" id="PTHR37296:SF1">
    <property type="entry name" value="CONSERVED VIRULENCE FACTOR B"/>
    <property type="match status" value="1"/>
</dbReference>
<protein>
    <submittedName>
        <fullName evidence="3">DNA-binding protein</fullName>
    </submittedName>
</protein>
<comment type="caution">
    <text evidence="3">The sequence shown here is derived from an EMBL/GenBank/DDBJ whole genome shotgun (WGS) entry which is preliminary data.</text>
</comment>
<dbReference type="InterPro" id="IPR040764">
    <property type="entry name" value="CvfB_WH"/>
</dbReference>
<dbReference type="RefSeq" id="WP_067328079.1">
    <property type="nucleotide sequence ID" value="NZ_LNKT01000001.1"/>
</dbReference>
<accession>A0A151CIF7</accession>
<evidence type="ECO:0000259" key="2">
    <source>
        <dbReference type="SMART" id="SM00316"/>
    </source>
</evidence>